<comment type="similarity">
    <text evidence="1">Belongs to the cornifelin family.</text>
</comment>
<comment type="caution">
    <text evidence="2">The sequence shown here is derived from an EMBL/GenBank/DDBJ whole genome shotgun (WGS) entry which is preliminary data.</text>
</comment>
<evidence type="ECO:0000256" key="1">
    <source>
        <dbReference type="ARBA" id="ARBA00009024"/>
    </source>
</evidence>
<reference evidence="2" key="1">
    <citation type="journal article" date="2023" name="G3 (Bethesda)">
        <title>A reference genome for the long-term kleptoplast-retaining sea slug Elysia crispata morphotype clarki.</title>
        <authorList>
            <person name="Eastman K.E."/>
            <person name="Pendleton A.L."/>
            <person name="Shaikh M.A."/>
            <person name="Suttiyut T."/>
            <person name="Ogas R."/>
            <person name="Tomko P."/>
            <person name="Gavelis G."/>
            <person name="Widhalm J.R."/>
            <person name="Wisecaver J.H."/>
        </authorList>
    </citation>
    <scope>NUCLEOTIDE SEQUENCE</scope>
    <source>
        <strain evidence="2">ECLA1</strain>
    </source>
</reference>
<sequence>MAQVKPLEGYSGYEYGQPPVTAQPQQQTNTTIIVNQQQATPQLRAWHTSLFGCFEDIPTCLCGTFLGFCLMCQVSTDMGESACVPCCVPTPLIPLRTKWRTQQNIEGSIMNDCLYVHCCGPCVLCQLAREIKTVKTFR</sequence>
<name>A0AAE1AG57_9GAST</name>
<evidence type="ECO:0000313" key="2">
    <source>
        <dbReference type="EMBL" id="KAK3787008.1"/>
    </source>
</evidence>
<gene>
    <name evidence="2" type="ORF">RRG08_052639</name>
</gene>
<dbReference type="Proteomes" id="UP001283361">
    <property type="component" value="Unassembled WGS sequence"/>
</dbReference>
<proteinExistence type="inferred from homology"/>
<protein>
    <submittedName>
        <fullName evidence="2">Uncharacterized protein</fullName>
    </submittedName>
</protein>
<keyword evidence="3" id="KW-1185">Reference proteome</keyword>
<dbReference type="InterPro" id="IPR006461">
    <property type="entry name" value="PLAC_motif_containing"/>
</dbReference>
<organism evidence="2 3">
    <name type="scientific">Elysia crispata</name>
    <name type="common">lettuce slug</name>
    <dbReference type="NCBI Taxonomy" id="231223"/>
    <lineage>
        <taxon>Eukaryota</taxon>
        <taxon>Metazoa</taxon>
        <taxon>Spiralia</taxon>
        <taxon>Lophotrochozoa</taxon>
        <taxon>Mollusca</taxon>
        <taxon>Gastropoda</taxon>
        <taxon>Heterobranchia</taxon>
        <taxon>Euthyneura</taxon>
        <taxon>Panpulmonata</taxon>
        <taxon>Sacoglossa</taxon>
        <taxon>Placobranchoidea</taxon>
        <taxon>Plakobranchidae</taxon>
        <taxon>Elysia</taxon>
    </lineage>
</organism>
<accession>A0AAE1AG57</accession>
<dbReference type="NCBIfam" id="TIGR01571">
    <property type="entry name" value="A_thal_Cys_rich"/>
    <property type="match status" value="1"/>
</dbReference>
<dbReference type="EMBL" id="JAWDGP010001916">
    <property type="protein sequence ID" value="KAK3787008.1"/>
    <property type="molecule type" value="Genomic_DNA"/>
</dbReference>
<dbReference type="Pfam" id="PF04749">
    <property type="entry name" value="PLAC8"/>
    <property type="match status" value="1"/>
</dbReference>
<evidence type="ECO:0000313" key="3">
    <source>
        <dbReference type="Proteomes" id="UP001283361"/>
    </source>
</evidence>
<dbReference type="PANTHER" id="PTHR15907">
    <property type="entry name" value="DUF614 FAMILY PROTEIN-RELATED"/>
    <property type="match status" value="1"/>
</dbReference>
<dbReference type="AlphaFoldDB" id="A0AAE1AG57"/>